<evidence type="ECO:0000256" key="7">
    <source>
        <dbReference type="ARBA" id="ARBA00023014"/>
    </source>
</evidence>
<evidence type="ECO:0000256" key="4">
    <source>
        <dbReference type="ARBA" id="ARBA00022723"/>
    </source>
</evidence>
<dbReference type="RefSeq" id="WP_185006368.1">
    <property type="nucleotide sequence ID" value="NZ_BAAAUI010000005.1"/>
</dbReference>
<protein>
    <submittedName>
        <fullName evidence="9">Ferredoxin-NADP reductase</fullName>
    </submittedName>
</protein>
<evidence type="ECO:0000313" key="9">
    <source>
        <dbReference type="EMBL" id="MBB4680502.1"/>
    </source>
</evidence>
<keyword evidence="2" id="KW-0285">Flavoprotein</keyword>
<dbReference type="Gene3D" id="3.10.20.30">
    <property type="match status" value="1"/>
</dbReference>
<dbReference type="InterPro" id="IPR012675">
    <property type="entry name" value="Beta-grasp_dom_sf"/>
</dbReference>
<dbReference type="CDD" id="cd00207">
    <property type="entry name" value="fer2"/>
    <property type="match status" value="1"/>
</dbReference>
<proteinExistence type="predicted"/>
<dbReference type="InterPro" id="IPR001041">
    <property type="entry name" value="2Fe-2S_ferredoxin-type"/>
</dbReference>
<dbReference type="CDD" id="cd06185">
    <property type="entry name" value="PDR_like"/>
    <property type="match status" value="1"/>
</dbReference>
<organism evidence="9 10">
    <name type="scientific">Crossiella cryophila</name>
    <dbReference type="NCBI Taxonomy" id="43355"/>
    <lineage>
        <taxon>Bacteria</taxon>
        <taxon>Bacillati</taxon>
        <taxon>Actinomycetota</taxon>
        <taxon>Actinomycetes</taxon>
        <taxon>Pseudonocardiales</taxon>
        <taxon>Pseudonocardiaceae</taxon>
        <taxon>Crossiella</taxon>
    </lineage>
</organism>
<dbReference type="GO" id="GO:0051537">
    <property type="term" value="F:2 iron, 2 sulfur cluster binding"/>
    <property type="evidence" value="ECO:0007669"/>
    <property type="project" value="UniProtKB-KW"/>
</dbReference>
<dbReference type="PANTHER" id="PTHR47354">
    <property type="entry name" value="NADH OXIDOREDUCTASE HCR"/>
    <property type="match status" value="1"/>
</dbReference>
<dbReference type="InterPro" id="IPR017938">
    <property type="entry name" value="Riboflavin_synthase-like_b-brl"/>
</dbReference>
<dbReference type="InterPro" id="IPR006058">
    <property type="entry name" value="2Fe2S_fd_BS"/>
</dbReference>
<dbReference type="PROSITE" id="PS00197">
    <property type="entry name" value="2FE2S_FER_1"/>
    <property type="match status" value="1"/>
</dbReference>
<keyword evidence="6" id="KW-0408">Iron</keyword>
<evidence type="ECO:0000256" key="1">
    <source>
        <dbReference type="ARBA" id="ARBA00001974"/>
    </source>
</evidence>
<evidence type="ECO:0000256" key="3">
    <source>
        <dbReference type="ARBA" id="ARBA00022714"/>
    </source>
</evidence>
<dbReference type="PANTHER" id="PTHR47354:SF1">
    <property type="entry name" value="CARNITINE MONOOXYGENASE REDUCTASE SUBUNIT"/>
    <property type="match status" value="1"/>
</dbReference>
<keyword evidence="7" id="KW-0411">Iron-sulfur</keyword>
<dbReference type="InterPro" id="IPR017927">
    <property type="entry name" value="FAD-bd_FR_type"/>
</dbReference>
<evidence type="ECO:0000256" key="6">
    <source>
        <dbReference type="ARBA" id="ARBA00023004"/>
    </source>
</evidence>
<evidence type="ECO:0000256" key="5">
    <source>
        <dbReference type="ARBA" id="ARBA00023002"/>
    </source>
</evidence>
<keyword evidence="4" id="KW-0479">Metal-binding</keyword>
<evidence type="ECO:0000313" key="10">
    <source>
        <dbReference type="Proteomes" id="UP000533598"/>
    </source>
</evidence>
<comment type="caution">
    <text evidence="9">The sequence shown here is derived from an EMBL/GenBank/DDBJ whole genome shotgun (WGS) entry which is preliminary data.</text>
</comment>
<dbReference type="InterPro" id="IPR036010">
    <property type="entry name" value="2Fe-2S_ferredoxin-like_sf"/>
</dbReference>
<dbReference type="GO" id="GO:0046872">
    <property type="term" value="F:metal ion binding"/>
    <property type="evidence" value="ECO:0007669"/>
    <property type="project" value="UniProtKB-KW"/>
</dbReference>
<dbReference type="PROSITE" id="PS51384">
    <property type="entry name" value="FAD_FR"/>
    <property type="match status" value="1"/>
</dbReference>
<reference evidence="9 10" key="1">
    <citation type="submission" date="2020-08" db="EMBL/GenBank/DDBJ databases">
        <title>Sequencing the genomes of 1000 actinobacteria strains.</title>
        <authorList>
            <person name="Klenk H.-P."/>
        </authorList>
    </citation>
    <scope>NUCLEOTIDE SEQUENCE [LARGE SCALE GENOMIC DNA]</scope>
    <source>
        <strain evidence="9 10">DSM 44230</strain>
    </source>
</reference>
<dbReference type="GO" id="GO:0016491">
    <property type="term" value="F:oxidoreductase activity"/>
    <property type="evidence" value="ECO:0007669"/>
    <property type="project" value="UniProtKB-KW"/>
</dbReference>
<dbReference type="PRINTS" id="PR00409">
    <property type="entry name" value="PHDIOXRDTASE"/>
</dbReference>
<evidence type="ECO:0000259" key="8">
    <source>
        <dbReference type="PROSITE" id="PS51384"/>
    </source>
</evidence>
<keyword evidence="3" id="KW-0001">2Fe-2S</keyword>
<feature type="domain" description="FAD-binding FR-type" evidence="8">
    <location>
        <begin position="44"/>
        <end position="146"/>
    </location>
</feature>
<dbReference type="Pfam" id="PF00111">
    <property type="entry name" value="Fer2"/>
    <property type="match status" value="1"/>
</dbReference>
<dbReference type="AlphaFoldDB" id="A0A7W7CFY1"/>
<dbReference type="EMBL" id="JACHMH010000001">
    <property type="protein sequence ID" value="MBB4680502.1"/>
    <property type="molecule type" value="Genomic_DNA"/>
</dbReference>
<dbReference type="SUPFAM" id="SSF63380">
    <property type="entry name" value="Riboflavin synthase domain-like"/>
    <property type="match status" value="1"/>
</dbReference>
<dbReference type="InterPro" id="IPR050415">
    <property type="entry name" value="MRET"/>
</dbReference>
<dbReference type="Gene3D" id="2.40.30.10">
    <property type="entry name" value="Translation factors"/>
    <property type="match status" value="1"/>
</dbReference>
<dbReference type="SUPFAM" id="SSF52343">
    <property type="entry name" value="Ferredoxin reductase-like, C-terminal NADP-linked domain"/>
    <property type="match status" value="1"/>
</dbReference>
<comment type="cofactor">
    <cofactor evidence="1">
        <name>FAD</name>
        <dbReference type="ChEBI" id="CHEBI:57692"/>
    </cofactor>
</comment>
<gene>
    <name evidence="9" type="ORF">HNR67_006620</name>
</gene>
<evidence type="ECO:0000256" key="2">
    <source>
        <dbReference type="ARBA" id="ARBA00022630"/>
    </source>
</evidence>
<name>A0A7W7CFY1_9PSEU</name>
<dbReference type="Proteomes" id="UP000533598">
    <property type="component" value="Unassembled WGS sequence"/>
</dbReference>
<dbReference type="InterPro" id="IPR039261">
    <property type="entry name" value="FNR_nucleotide-bd"/>
</dbReference>
<accession>A0A7W7CFY1</accession>
<keyword evidence="5" id="KW-0560">Oxidoreductase</keyword>
<sequence>MTRQDTPPHPIGAGPDRLVGWAARAMDGYIRLLRRGGAAERPVEPPRRVRIAEVRAEAEDVVSLRLVAVDRVQLPAWQPGHHLDVHLPSGKRRQYSLCGDPTDRSVGYRIAVRRIADGGGGSREVHELRAGDELGIRGPRNAFPFVRAPRYLFLAGGIGITPILPMVHAAAMAGADWRLVYSGRSRASLPFLAELARYGDRVRVHADDEHGGPPTAADLVDPGDSVLYCCGPPPMLAAVKQAVPVRRPLYSERFSPPPILGGAPFEVELRRTGVTVPVPAEVSALTAIRAVLPDVGYSCQQGFCGTCRVRVLDGEVDRVHPADEPDQARICVTRGRTRLTLDL</sequence>
<dbReference type="Gene3D" id="3.40.50.80">
    <property type="entry name" value="Nucleotide-binding domain of ferredoxin-NADP reductase (FNR) module"/>
    <property type="match status" value="1"/>
</dbReference>
<keyword evidence="10" id="KW-1185">Reference proteome</keyword>
<dbReference type="SUPFAM" id="SSF54292">
    <property type="entry name" value="2Fe-2S ferredoxin-like"/>
    <property type="match status" value="1"/>
</dbReference>